<sequence>MVNWKKIDLEFDEHAFKHGVKDYEIEQIFKGKIYKRKIYFNKELRYQIIGRAFGRLIMVIAASLGGNKLKVFSARIASEYKEIYDYKAK</sequence>
<reference evidence="1 2" key="1">
    <citation type="submission" date="2015-09" db="EMBL/GenBank/DDBJ databases">
        <title>A metagenomics-based metabolic model of nitrate-dependent anaerobic oxidation of methane by Methanoperedens-like archaea.</title>
        <authorList>
            <person name="Arshad A."/>
            <person name="Speth D.R."/>
            <person name="De Graaf R.M."/>
            <person name="Op Den Camp H.J."/>
            <person name="Jetten M.S."/>
            <person name="Welte C.U."/>
        </authorList>
    </citation>
    <scope>NUCLEOTIDE SEQUENCE [LARGE SCALE GENOMIC DNA]</scope>
</reference>
<organism evidence="1 2">
    <name type="scientific">Candidatus Methanoperedens nitratireducens</name>
    <dbReference type="NCBI Taxonomy" id="1392998"/>
    <lineage>
        <taxon>Archaea</taxon>
        <taxon>Methanobacteriati</taxon>
        <taxon>Methanobacteriota</taxon>
        <taxon>Stenosarchaea group</taxon>
        <taxon>Methanomicrobia</taxon>
        <taxon>Methanosarcinales</taxon>
        <taxon>ANME-2 cluster</taxon>
        <taxon>Candidatus Methanoperedentaceae</taxon>
        <taxon>Candidatus Methanoperedens</taxon>
    </lineage>
</organism>
<dbReference type="Proteomes" id="UP000050360">
    <property type="component" value="Unassembled WGS sequence"/>
</dbReference>
<dbReference type="EMBL" id="LKCM01000037">
    <property type="protein sequence ID" value="KPQ44959.1"/>
    <property type="molecule type" value="Genomic_DNA"/>
</dbReference>
<proteinExistence type="predicted"/>
<evidence type="ECO:0000313" key="1">
    <source>
        <dbReference type="EMBL" id="KPQ44959.1"/>
    </source>
</evidence>
<name>A0A0P8CD91_9EURY</name>
<dbReference type="Gene3D" id="3.10.450.530">
    <property type="entry name" value="Ribonuclease toxin, BrnT, of type II toxin-antitoxin system"/>
    <property type="match status" value="1"/>
</dbReference>
<gene>
    <name evidence="1" type="ORF">MPEBLZ_00455</name>
</gene>
<evidence type="ECO:0000313" key="2">
    <source>
        <dbReference type="Proteomes" id="UP000050360"/>
    </source>
</evidence>
<accession>A0A0P8CD91</accession>
<dbReference type="AlphaFoldDB" id="A0A0P8CD91"/>
<dbReference type="InterPro" id="IPR038573">
    <property type="entry name" value="BrnT_sf"/>
</dbReference>
<protein>
    <recommendedName>
        <fullName evidence="3">BrnT family toxin</fullName>
    </recommendedName>
</protein>
<comment type="caution">
    <text evidence="1">The sequence shown here is derived from an EMBL/GenBank/DDBJ whole genome shotgun (WGS) entry which is preliminary data.</text>
</comment>
<evidence type="ECO:0008006" key="3">
    <source>
        <dbReference type="Google" id="ProtNLM"/>
    </source>
</evidence>